<evidence type="ECO:0000256" key="1">
    <source>
        <dbReference type="ARBA" id="ARBA00010497"/>
    </source>
</evidence>
<comment type="caution">
    <text evidence="12">The sequence shown here is derived from an EMBL/GenBank/DDBJ whole genome shotgun (WGS) entry which is preliminary data.</text>
</comment>
<dbReference type="GO" id="GO:0097354">
    <property type="term" value="P:prenylation"/>
    <property type="evidence" value="ECO:0007669"/>
    <property type="project" value="UniProtKB-UniRule"/>
</dbReference>
<proteinExistence type="inferred from homology"/>
<dbReference type="PANTHER" id="PTHR11774:SF6">
    <property type="entry name" value="PROTEIN FARNESYLTRANSFERASE SUBUNIT BETA"/>
    <property type="match status" value="1"/>
</dbReference>
<reference evidence="12 13" key="1">
    <citation type="submission" date="2024-01" db="EMBL/GenBank/DDBJ databases">
        <title>The complete chloroplast genome sequence of Lithospermum erythrorhizon: insights into the phylogenetic relationship among Boraginaceae species and the maternal lineages of purple gromwells.</title>
        <authorList>
            <person name="Okada T."/>
            <person name="Watanabe K."/>
        </authorList>
    </citation>
    <scope>NUCLEOTIDE SEQUENCE [LARGE SCALE GENOMIC DNA]</scope>
</reference>
<evidence type="ECO:0000256" key="4">
    <source>
        <dbReference type="ARBA" id="ARBA00022602"/>
    </source>
</evidence>
<dbReference type="GO" id="GO:0004660">
    <property type="term" value="F:protein farnesyltransferase activity"/>
    <property type="evidence" value="ECO:0007669"/>
    <property type="project" value="UniProtKB-UniRule"/>
</dbReference>
<comment type="cofactor">
    <cofactor evidence="10">
        <name>Zn(2+)</name>
        <dbReference type="ChEBI" id="CHEBI:29105"/>
    </cofactor>
    <text evidence="10">Binds 1 zinc ion per subunit.</text>
</comment>
<evidence type="ECO:0000259" key="11">
    <source>
        <dbReference type="Pfam" id="PF00432"/>
    </source>
</evidence>
<dbReference type="PANTHER" id="PTHR11774">
    <property type="entry name" value="GERANYLGERANYL TRANSFERASE TYPE BETA SUBUNIT"/>
    <property type="match status" value="1"/>
</dbReference>
<evidence type="ECO:0000313" key="12">
    <source>
        <dbReference type="EMBL" id="GAA0174121.1"/>
    </source>
</evidence>
<dbReference type="InterPro" id="IPR001330">
    <property type="entry name" value="Prenyltrans"/>
</dbReference>
<comment type="subunit">
    <text evidence="10">Heterodimer of FTA and FTB.</text>
</comment>
<protein>
    <recommendedName>
        <fullName evidence="3 10">Protein farnesyltransferase subunit beta</fullName>
        <shortName evidence="10">FTase-beta</shortName>
        <ecNumber evidence="2 10">2.5.1.58</ecNumber>
    </recommendedName>
</protein>
<keyword evidence="7" id="KW-0677">Repeat</keyword>
<dbReference type="SUPFAM" id="SSF48239">
    <property type="entry name" value="Terpenoid cyclases/Protein prenyltransferases"/>
    <property type="match status" value="1"/>
</dbReference>
<accession>A0AAV3RFL1</accession>
<sequence length="459" mass="51473">MARSKSEEEQWMVESQVLGIYHSFFNLPPQAQSANLELQRDDHMEYLTKGLRRLGPSFTSLDAKYWQWQSRPWLCYWMLHSITLLNEVVDDQLEIDIVDFLSRCQDPNGGYGGGPGQMPHLATTYAAVNSLITIGGERALSSINRKNLYSFLIQMKDLSGGFRMHYGGELDVRACYTAISVASVLNILDNEFVQGVGNYILSCQTYEGGIAGEPWSEAHGGYTFCGLAAMVLINEVHRLDLPRLINWLVFRQGIEGGFQGRTNKLVDGCYSFWQGGAGAIIQRLNSIINKQLGLEDVEEESEDSGEGLTSLDLSEGVCNERASTHNEETSHLSQQGHGDTCDGASLSKFGFNFISRCGLIKPFFEPKCLQQYILLCSQVKGGFRDKPGKNRDHYHTCYCLSGLSISQYSEIKEADYPPLARDLLGSYSNLLEQVHPLYNIVVEKYHEAREFFSALQENV</sequence>
<dbReference type="GO" id="GO:0008270">
    <property type="term" value="F:zinc ion binding"/>
    <property type="evidence" value="ECO:0007669"/>
    <property type="project" value="UniProtKB-UniRule"/>
</dbReference>
<evidence type="ECO:0000256" key="3">
    <source>
        <dbReference type="ARBA" id="ARBA00015798"/>
    </source>
</evidence>
<dbReference type="Gene3D" id="1.50.10.20">
    <property type="match status" value="1"/>
</dbReference>
<organism evidence="12 13">
    <name type="scientific">Lithospermum erythrorhizon</name>
    <name type="common">Purple gromwell</name>
    <name type="synonym">Lithospermum officinale var. erythrorhizon</name>
    <dbReference type="NCBI Taxonomy" id="34254"/>
    <lineage>
        <taxon>Eukaryota</taxon>
        <taxon>Viridiplantae</taxon>
        <taxon>Streptophyta</taxon>
        <taxon>Embryophyta</taxon>
        <taxon>Tracheophyta</taxon>
        <taxon>Spermatophyta</taxon>
        <taxon>Magnoliopsida</taxon>
        <taxon>eudicotyledons</taxon>
        <taxon>Gunneridae</taxon>
        <taxon>Pentapetalae</taxon>
        <taxon>asterids</taxon>
        <taxon>lamiids</taxon>
        <taxon>Boraginales</taxon>
        <taxon>Boraginaceae</taxon>
        <taxon>Boraginoideae</taxon>
        <taxon>Lithospermeae</taxon>
        <taxon>Lithospermum</taxon>
    </lineage>
</organism>
<dbReference type="InterPro" id="IPR008930">
    <property type="entry name" value="Terpenoid_cyclase/PrenylTrfase"/>
</dbReference>
<evidence type="ECO:0000256" key="10">
    <source>
        <dbReference type="RuleBase" id="RU365056"/>
    </source>
</evidence>
<dbReference type="GO" id="GO:0005965">
    <property type="term" value="C:protein farnesyltransferase complex"/>
    <property type="evidence" value="ECO:0007669"/>
    <property type="project" value="UniProtKB-UniRule"/>
</dbReference>
<gene>
    <name evidence="12" type="ORF">LIER_27574</name>
</gene>
<keyword evidence="8 10" id="KW-0862">Zinc</keyword>
<name>A0AAV3RFL1_LITER</name>
<dbReference type="GO" id="GO:0016746">
    <property type="term" value="F:acyltransferase activity"/>
    <property type="evidence" value="ECO:0007669"/>
    <property type="project" value="UniProtKB-KW"/>
</dbReference>
<comment type="catalytic activity">
    <reaction evidence="9">
        <text>L-cysteinyl-[protein] + (2E,6E)-farnesyl diphosphate = S-(2E,6E)-farnesyl-L-cysteinyl-[protein] + diphosphate</text>
        <dbReference type="Rhea" id="RHEA:13345"/>
        <dbReference type="Rhea" id="RHEA-COMP:10131"/>
        <dbReference type="Rhea" id="RHEA-COMP:11535"/>
        <dbReference type="ChEBI" id="CHEBI:29950"/>
        <dbReference type="ChEBI" id="CHEBI:33019"/>
        <dbReference type="ChEBI" id="CHEBI:86019"/>
        <dbReference type="ChEBI" id="CHEBI:175763"/>
        <dbReference type="EC" id="2.5.1.58"/>
    </reaction>
</comment>
<comment type="function">
    <text evidence="10">Catalyzes the transfer of a farnesyl moiety from farnesyl diphosphate to a cysteine at the fourth position from the C-terminus of several proteins. The beta subunit is responsible for peptide-binding.</text>
</comment>
<keyword evidence="12" id="KW-0012">Acyltransferase</keyword>
<evidence type="ECO:0000256" key="7">
    <source>
        <dbReference type="ARBA" id="ARBA00022737"/>
    </source>
</evidence>
<keyword evidence="6 10" id="KW-0479">Metal-binding</keyword>
<evidence type="ECO:0000313" key="13">
    <source>
        <dbReference type="Proteomes" id="UP001454036"/>
    </source>
</evidence>
<dbReference type="Pfam" id="PF00432">
    <property type="entry name" value="Prenyltrans"/>
    <property type="match status" value="1"/>
</dbReference>
<dbReference type="FunFam" id="1.50.10.20:FF:000017">
    <property type="entry name" value="Protein farnesyltransferase subunit beta"/>
    <property type="match status" value="1"/>
</dbReference>
<evidence type="ECO:0000256" key="5">
    <source>
        <dbReference type="ARBA" id="ARBA00022679"/>
    </source>
</evidence>
<dbReference type="InterPro" id="IPR045089">
    <property type="entry name" value="PGGT1B-like"/>
</dbReference>
<feature type="domain" description="Prenyltransferase alpha-alpha toroid" evidence="11">
    <location>
        <begin position="38"/>
        <end position="440"/>
    </location>
</feature>
<evidence type="ECO:0000256" key="6">
    <source>
        <dbReference type="ARBA" id="ARBA00022723"/>
    </source>
</evidence>
<dbReference type="InterPro" id="IPR026872">
    <property type="entry name" value="FTB"/>
</dbReference>
<keyword evidence="4 10" id="KW-0637">Prenyltransferase</keyword>
<keyword evidence="13" id="KW-1185">Reference proteome</keyword>
<dbReference type="Proteomes" id="UP001454036">
    <property type="component" value="Unassembled WGS sequence"/>
</dbReference>
<evidence type="ECO:0000256" key="8">
    <source>
        <dbReference type="ARBA" id="ARBA00022833"/>
    </source>
</evidence>
<dbReference type="EC" id="2.5.1.58" evidence="2 10"/>
<dbReference type="AlphaFoldDB" id="A0AAV3RFL1"/>
<dbReference type="EMBL" id="BAABME010008922">
    <property type="protein sequence ID" value="GAA0174121.1"/>
    <property type="molecule type" value="Genomic_DNA"/>
</dbReference>
<evidence type="ECO:0000256" key="9">
    <source>
        <dbReference type="ARBA" id="ARBA00050225"/>
    </source>
</evidence>
<evidence type="ECO:0000256" key="2">
    <source>
        <dbReference type="ARBA" id="ARBA00012702"/>
    </source>
</evidence>
<comment type="similarity">
    <text evidence="1 10">Belongs to the protein prenyltransferase subunit beta family.</text>
</comment>
<dbReference type="CDD" id="cd02893">
    <property type="entry name" value="FTase"/>
    <property type="match status" value="1"/>
</dbReference>
<keyword evidence="5 10" id="KW-0808">Transferase</keyword>